<proteinExistence type="predicted"/>
<feature type="transmembrane region" description="Helical" evidence="6">
    <location>
        <begin position="353"/>
        <end position="371"/>
    </location>
</feature>
<evidence type="ECO:0000313" key="7">
    <source>
        <dbReference type="EMBL" id="EFY87574.1"/>
    </source>
</evidence>
<keyword evidence="3 6" id="KW-1133">Transmembrane helix</keyword>
<evidence type="ECO:0000256" key="2">
    <source>
        <dbReference type="ARBA" id="ARBA00022692"/>
    </source>
</evidence>
<dbReference type="InParanoid" id="E9E970"/>
<feature type="transmembrane region" description="Helical" evidence="6">
    <location>
        <begin position="427"/>
        <end position="449"/>
    </location>
</feature>
<organism evidence="8">
    <name type="scientific">Metarhizium acridum (strain CQMa 102)</name>
    <dbReference type="NCBI Taxonomy" id="655827"/>
    <lineage>
        <taxon>Eukaryota</taxon>
        <taxon>Fungi</taxon>
        <taxon>Dikarya</taxon>
        <taxon>Ascomycota</taxon>
        <taxon>Pezizomycotina</taxon>
        <taxon>Sordariomycetes</taxon>
        <taxon>Hypocreomycetidae</taxon>
        <taxon>Hypocreales</taxon>
        <taxon>Clavicipitaceae</taxon>
        <taxon>Metarhizium</taxon>
    </lineage>
</organism>
<feature type="transmembrane region" description="Helical" evidence="6">
    <location>
        <begin position="327"/>
        <end position="347"/>
    </location>
</feature>
<feature type="transmembrane region" description="Helical" evidence="6">
    <location>
        <begin position="220"/>
        <end position="245"/>
    </location>
</feature>
<dbReference type="OMA" id="YINLCLG"/>
<feature type="transmembrane region" description="Helical" evidence="6">
    <location>
        <begin position="125"/>
        <end position="147"/>
    </location>
</feature>
<feature type="transmembrane region" description="Helical" evidence="6">
    <location>
        <begin position="481"/>
        <end position="507"/>
    </location>
</feature>
<dbReference type="SUPFAM" id="SSF103473">
    <property type="entry name" value="MFS general substrate transporter"/>
    <property type="match status" value="1"/>
</dbReference>
<dbReference type="InterPro" id="IPR011701">
    <property type="entry name" value="MFS"/>
</dbReference>
<feature type="transmembrane region" description="Helical" evidence="6">
    <location>
        <begin position="257"/>
        <end position="279"/>
    </location>
</feature>
<keyword evidence="2 6" id="KW-0812">Transmembrane</keyword>
<dbReference type="InterPro" id="IPR005829">
    <property type="entry name" value="Sugar_transporter_CS"/>
</dbReference>
<reference evidence="7 8" key="1">
    <citation type="journal article" date="2011" name="PLoS Genet.">
        <title>Genome sequencing and comparative transcriptomics of the model entomopathogenic fungi Metarhizium anisopliae and M. acridum.</title>
        <authorList>
            <person name="Gao Q."/>
            <person name="Jin K."/>
            <person name="Ying S.H."/>
            <person name="Zhang Y."/>
            <person name="Xiao G."/>
            <person name="Shang Y."/>
            <person name="Duan Z."/>
            <person name="Hu X."/>
            <person name="Xie X.Q."/>
            <person name="Zhou G."/>
            <person name="Peng G."/>
            <person name="Luo Z."/>
            <person name="Huang W."/>
            <person name="Wang B."/>
            <person name="Fang W."/>
            <person name="Wang S."/>
            <person name="Zhong Y."/>
            <person name="Ma L.J."/>
            <person name="St Leger R.J."/>
            <person name="Zhao G.P."/>
            <person name="Pei Y."/>
            <person name="Feng M.G."/>
            <person name="Xia Y."/>
            <person name="Wang C."/>
        </authorList>
    </citation>
    <scope>NUCLEOTIDE SEQUENCE [LARGE SCALE GENOMIC DNA]</scope>
    <source>
        <strain evidence="7 8">CQMa 102</strain>
    </source>
</reference>
<dbReference type="PROSITE" id="PS00216">
    <property type="entry name" value="SUGAR_TRANSPORT_1"/>
    <property type="match status" value="1"/>
</dbReference>
<keyword evidence="4 6" id="KW-0472">Membrane</keyword>
<dbReference type="GO" id="GO:0015174">
    <property type="term" value="F:basic amino acid transmembrane transporter activity"/>
    <property type="evidence" value="ECO:0007669"/>
    <property type="project" value="TreeGrafter"/>
</dbReference>
<dbReference type="eggNOG" id="KOG0254">
    <property type="taxonomic scope" value="Eukaryota"/>
</dbReference>
<evidence type="ECO:0000256" key="1">
    <source>
        <dbReference type="ARBA" id="ARBA00004141"/>
    </source>
</evidence>
<accession>E9E970</accession>
<feature type="transmembrane region" description="Helical" evidence="6">
    <location>
        <begin position="456"/>
        <end position="475"/>
    </location>
</feature>
<dbReference type="Gene3D" id="1.20.1720.10">
    <property type="entry name" value="Multidrug resistance protein D"/>
    <property type="match status" value="1"/>
</dbReference>
<sequence length="629" mass="67587">MEASTNGDAAGPVAVRVQGQYLTVNGHVTDDAPDIDMLSRSLPTSGPLLEPEPADLAMLRPVTSNQSCTSRSHDHEEESVQNGDAPSERSPLLRSRASVSGLSTSSSLTDSEPALFLNGTSPSHFWYIFSQILMVHFIGCFDGTIMASSHPVITSYFGAANSASWLSTAFLLTSTAFQPLLGRLSDAVGRKPLFLGSLAIFGLATLWCALADSIESFVAARAFCGLGAGGSMTVGSIITSDLVPIERRGAYQSYMNIIYGVGSALGAALGGAMAEALGWRWVFGIQIPPLVTCLCVSAVAIPIDLGIMGERKTVMQAIREFDGKGSLLLTVAISFLILGLNLGGNVMPWSHPFVIASLIIFAVCFPAFIWIESRVSKPIMPLRLIQESPRSNLIFSNGIAALLSNAIFFNIPLYFQAVLLMSATDSGLRLVAPTLVSSFIGALTGFAITWTRRLKWPLVCGAINYLVGTICLFSLRRNLPSIAYFLTLLPSSIGGGFQFPGTFMAILASSPQSEQAVVSSTLILWRSLGMVLGIAVSSLLLQNALVFYLGDYVSGELKDVVIRRVRASVEAVAQLDEPYREQVIRAYEASLRLTFGFCIFMAAVSVAFVMPMKLKRLPARKYAKKNRVN</sequence>
<dbReference type="Gene3D" id="1.20.1250.20">
    <property type="entry name" value="MFS general substrate transporter like domains"/>
    <property type="match status" value="1"/>
</dbReference>
<feature type="transmembrane region" description="Helical" evidence="6">
    <location>
        <begin position="392"/>
        <end position="415"/>
    </location>
</feature>
<evidence type="ECO:0000256" key="6">
    <source>
        <dbReference type="SAM" id="Phobius"/>
    </source>
</evidence>
<dbReference type="Pfam" id="PF07690">
    <property type="entry name" value="MFS_1"/>
    <property type="match status" value="1"/>
</dbReference>
<dbReference type="InterPro" id="IPR036259">
    <property type="entry name" value="MFS_trans_sf"/>
</dbReference>
<protein>
    <submittedName>
        <fullName evidence="7">MFS transporter, putative</fullName>
    </submittedName>
</protein>
<dbReference type="EMBL" id="GL698525">
    <property type="protein sequence ID" value="EFY87574.1"/>
    <property type="molecule type" value="Genomic_DNA"/>
</dbReference>
<evidence type="ECO:0000256" key="5">
    <source>
        <dbReference type="SAM" id="MobiDB-lite"/>
    </source>
</evidence>
<dbReference type="AlphaFoldDB" id="E9E970"/>
<keyword evidence="8" id="KW-1185">Reference proteome</keyword>
<name>E9E970_METAQ</name>
<dbReference type="PANTHER" id="PTHR23501">
    <property type="entry name" value="MAJOR FACILITATOR SUPERFAMILY"/>
    <property type="match status" value="1"/>
</dbReference>
<feature type="region of interest" description="Disordered" evidence="5">
    <location>
        <begin position="27"/>
        <end position="96"/>
    </location>
</feature>
<feature type="transmembrane region" description="Helical" evidence="6">
    <location>
        <begin position="528"/>
        <end position="549"/>
    </location>
</feature>
<feature type="transmembrane region" description="Helical" evidence="6">
    <location>
        <begin position="285"/>
        <end position="307"/>
    </location>
</feature>
<dbReference type="Proteomes" id="UP000002499">
    <property type="component" value="Unassembled WGS sequence"/>
</dbReference>
<dbReference type="HOGENOM" id="CLU_000960_22_3_1"/>
<feature type="transmembrane region" description="Helical" evidence="6">
    <location>
        <begin position="593"/>
        <end position="612"/>
    </location>
</feature>
<comment type="subcellular location">
    <subcellularLocation>
        <location evidence="1">Membrane</location>
        <topology evidence="1">Multi-pass membrane protein</topology>
    </subcellularLocation>
</comment>
<evidence type="ECO:0000256" key="4">
    <source>
        <dbReference type="ARBA" id="ARBA00023136"/>
    </source>
</evidence>
<dbReference type="OrthoDB" id="419537at2759"/>
<evidence type="ECO:0000313" key="8">
    <source>
        <dbReference type="Proteomes" id="UP000002499"/>
    </source>
</evidence>
<gene>
    <name evidence="7" type="ORF">MAC_06418</name>
</gene>
<dbReference type="PANTHER" id="PTHR23501:SF67">
    <property type="entry name" value="MFS MULTIDRUG EFFLUX TRANSPORTER (EUROFUNG)"/>
    <property type="match status" value="1"/>
</dbReference>
<dbReference type="GO" id="GO:0000329">
    <property type="term" value="C:fungal-type vacuole membrane"/>
    <property type="evidence" value="ECO:0007669"/>
    <property type="project" value="TreeGrafter"/>
</dbReference>
<feature type="transmembrane region" description="Helical" evidence="6">
    <location>
        <begin position="193"/>
        <end position="214"/>
    </location>
</feature>
<evidence type="ECO:0000256" key="3">
    <source>
        <dbReference type="ARBA" id="ARBA00022989"/>
    </source>
</evidence>